<evidence type="ECO:0000313" key="2">
    <source>
        <dbReference type="Proteomes" id="UP000184130"/>
    </source>
</evidence>
<dbReference type="Proteomes" id="UP000184130">
    <property type="component" value="Unassembled WGS sequence"/>
</dbReference>
<dbReference type="AlphaFoldDB" id="A0A1M6WGT9"/>
<accession>A0A1M6WGT9</accession>
<reference evidence="1 2" key="1">
    <citation type="submission" date="2016-11" db="EMBL/GenBank/DDBJ databases">
        <authorList>
            <person name="Jaros S."/>
            <person name="Januszkiewicz K."/>
            <person name="Wedrychowicz H."/>
        </authorList>
    </citation>
    <scope>NUCLEOTIDE SEQUENCE [LARGE SCALE GENOMIC DNA]</scope>
    <source>
        <strain evidence="1 2">KHT3</strain>
    </source>
</reference>
<name>A0A1M6WGT9_XYLRU</name>
<sequence>MGQAEVIEVRVDEALKSKHKNIKYEPFSLPSVKGFFVGYTNKFK</sequence>
<dbReference type="EMBL" id="FRBD01000016">
    <property type="protein sequence ID" value="SHK92937.1"/>
    <property type="molecule type" value="Genomic_DNA"/>
</dbReference>
<gene>
    <name evidence="1" type="ORF">SAMN05216463_116100</name>
</gene>
<evidence type="ECO:0000313" key="1">
    <source>
        <dbReference type="EMBL" id="SHK92937.1"/>
    </source>
</evidence>
<protein>
    <submittedName>
        <fullName evidence="1">Uncharacterized protein</fullName>
    </submittedName>
</protein>
<proteinExistence type="predicted"/>
<organism evidence="1 2">
    <name type="scientific">Xylanibacter ruminicola</name>
    <name type="common">Prevotella ruminicola</name>
    <dbReference type="NCBI Taxonomy" id="839"/>
    <lineage>
        <taxon>Bacteria</taxon>
        <taxon>Pseudomonadati</taxon>
        <taxon>Bacteroidota</taxon>
        <taxon>Bacteroidia</taxon>
        <taxon>Bacteroidales</taxon>
        <taxon>Prevotellaceae</taxon>
        <taxon>Xylanibacter</taxon>
    </lineage>
</organism>